<dbReference type="Proteomes" id="UP001331761">
    <property type="component" value="Unassembled WGS sequence"/>
</dbReference>
<proteinExistence type="predicted"/>
<name>A0AAN8FYS9_TRICO</name>
<sequence length="53" mass="6695">MFLIRRFRRRSFFRLLSSFYPVAFIVFLIWGESLCYYYSRLFWKVPQPEFDKA</sequence>
<gene>
    <name evidence="2" type="ORF">GCK32_022225</name>
</gene>
<organism evidence="2 3">
    <name type="scientific">Trichostrongylus colubriformis</name>
    <name type="common">Black scour worm</name>
    <dbReference type="NCBI Taxonomy" id="6319"/>
    <lineage>
        <taxon>Eukaryota</taxon>
        <taxon>Metazoa</taxon>
        <taxon>Ecdysozoa</taxon>
        <taxon>Nematoda</taxon>
        <taxon>Chromadorea</taxon>
        <taxon>Rhabditida</taxon>
        <taxon>Rhabditina</taxon>
        <taxon>Rhabditomorpha</taxon>
        <taxon>Strongyloidea</taxon>
        <taxon>Trichostrongylidae</taxon>
        <taxon>Trichostrongylus</taxon>
    </lineage>
</organism>
<protein>
    <submittedName>
        <fullName evidence="2">Uncharacterized protein</fullName>
    </submittedName>
</protein>
<accession>A0AAN8FYS9</accession>
<evidence type="ECO:0000256" key="1">
    <source>
        <dbReference type="SAM" id="Phobius"/>
    </source>
</evidence>
<feature type="transmembrane region" description="Helical" evidence="1">
    <location>
        <begin position="12"/>
        <end position="31"/>
    </location>
</feature>
<comment type="caution">
    <text evidence="2">The sequence shown here is derived from an EMBL/GenBank/DDBJ whole genome shotgun (WGS) entry which is preliminary data.</text>
</comment>
<keyword evidence="1" id="KW-0812">Transmembrane</keyword>
<keyword evidence="1" id="KW-1133">Transmembrane helix</keyword>
<keyword evidence="3" id="KW-1185">Reference proteome</keyword>
<keyword evidence="1" id="KW-0472">Membrane</keyword>
<feature type="non-terminal residue" evidence="2">
    <location>
        <position position="53"/>
    </location>
</feature>
<dbReference type="AlphaFoldDB" id="A0AAN8FYS9"/>
<evidence type="ECO:0000313" key="3">
    <source>
        <dbReference type="Proteomes" id="UP001331761"/>
    </source>
</evidence>
<reference evidence="2 3" key="1">
    <citation type="submission" date="2019-10" db="EMBL/GenBank/DDBJ databases">
        <title>Assembly and Annotation for the nematode Trichostrongylus colubriformis.</title>
        <authorList>
            <person name="Martin J."/>
        </authorList>
    </citation>
    <scope>NUCLEOTIDE SEQUENCE [LARGE SCALE GENOMIC DNA]</scope>
    <source>
        <strain evidence="2">G859</strain>
        <tissue evidence="2">Whole worm</tissue>
    </source>
</reference>
<dbReference type="EMBL" id="WIXE01003453">
    <property type="protein sequence ID" value="KAK5983937.1"/>
    <property type="molecule type" value="Genomic_DNA"/>
</dbReference>
<evidence type="ECO:0000313" key="2">
    <source>
        <dbReference type="EMBL" id="KAK5983937.1"/>
    </source>
</evidence>